<comment type="caution">
    <text evidence="1">The sequence shown here is derived from an EMBL/GenBank/DDBJ whole genome shotgun (WGS) entry which is preliminary data.</text>
</comment>
<reference evidence="2" key="1">
    <citation type="journal article" date="2024" name="Proc. Natl. Acad. Sci. U.S.A.">
        <title>Extraordinary preservation of gene collinearity over three hundred million years revealed in homosporous lycophytes.</title>
        <authorList>
            <person name="Li C."/>
            <person name="Wickell D."/>
            <person name="Kuo L.Y."/>
            <person name="Chen X."/>
            <person name="Nie B."/>
            <person name="Liao X."/>
            <person name="Peng D."/>
            <person name="Ji J."/>
            <person name="Jenkins J."/>
            <person name="Williams M."/>
            <person name="Shu S."/>
            <person name="Plott C."/>
            <person name="Barry K."/>
            <person name="Rajasekar S."/>
            <person name="Grimwood J."/>
            <person name="Han X."/>
            <person name="Sun S."/>
            <person name="Hou Z."/>
            <person name="He W."/>
            <person name="Dai G."/>
            <person name="Sun C."/>
            <person name="Schmutz J."/>
            <person name="Leebens-Mack J.H."/>
            <person name="Li F.W."/>
            <person name="Wang L."/>
        </authorList>
    </citation>
    <scope>NUCLEOTIDE SEQUENCE [LARGE SCALE GENOMIC DNA]</scope>
    <source>
        <strain evidence="2">cv. PW_Plant_1</strain>
    </source>
</reference>
<evidence type="ECO:0000313" key="2">
    <source>
        <dbReference type="Proteomes" id="UP001162992"/>
    </source>
</evidence>
<keyword evidence="2" id="KW-1185">Reference proteome</keyword>
<accession>A0ACC2DY05</accession>
<name>A0ACC2DY05_DIPCM</name>
<dbReference type="EMBL" id="CM055095">
    <property type="protein sequence ID" value="KAJ7559125.1"/>
    <property type="molecule type" value="Genomic_DNA"/>
</dbReference>
<sequence>MALACTTLASTIACQSLDLYPSSASLFSNTNPTKGFFAKKRISVSKCRRLSFNIYASASESEVSHIEAVPTLYDILGINQDVGVLEIKSAFRQLALQHHPDLCTAADAAEATTRFIKVKEAYQTLSDAQLKSEYDEQLRNPQWANFAFAKAKKGTPTRWQTASSHVYRAQWRDQLSGLTQKVQPVCRQVHISGGSSWGARMRQRMELMDSSVKS</sequence>
<evidence type="ECO:0000313" key="1">
    <source>
        <dbReference type="EMBL" id="KAJ7559125.1"/>
    </source>
</evidence>
<protein>
    <submittedName>
        <fullName evidence="1">Uncharacterized protein</fullName>
    </submittedName>
</protein>
<gene>
    <name evidence="1" type="ORF">O6H91_04G071100</name>
</gene>
<organism evidence="1 2">
    <name type="scientific">Diphasiastrum complanatum</name>
    <name type="common">Issler's clubmoss</name>
    <name type="synonym">Lycopodium complanatum</name>
    <dbReference type="NCBI Taxonomy" id="34168"/>
    <lineage>
        <taxon>Eukaryota</taxon>
        <taxon>Viridiplantae</taxon>
        <taxon>Streptophyta</taxon>
        <taxon>Embryophyta</taxon>
        <taxon>Tracheophyta</taxon>
        <taxon>Lycopodiopsida</taxon>
        <taxon>Lycopodiales</taxon>
        <taxon>Lycopodiaceae</taxon>
        <taxon>Lycopodioideae</taxon>
        <taxon>Diphasiastrum</taxon>
    </lineage>
</organism>
<proteinExistence type="predicted"/>
<dbReference type="Proteomes" id="UP001162992">
    <property type="component" value="Chromosome 4"/>
</dbReference>